<dbReference type="Pfam" id="PF02129">
    <property type="entry name" value="Peptidase_S15"/>
    <property type="match status" value="1"/>
</dbReference>
<sequence length="234" mass="26605">MYQKAVQSIYQEERNAGNAYRAEYCKSISALIADKKEEARQERDLYAGEIAQNREACRETFKRTLGWPLTLPAQRGIPRTKQTEIFADAKVRICRMQFEIFPNFWFYGLRFEHLNAGKLPLVISQHGGLGTPELCSSFFGSANYNDMTLRIFQKGVNVFAPQLLLWKEGDFGEDSHRAEIDNDLRRLGGSIAALEIHCLSRCLDWLETWEGCNGTFGMIGLSYGGFYALYTAAV</sequence>
<reference evidence="2" key="2">
    <citation type="journal article" date="2021" name="PeerJ">
        <title>Extensive microbial diversity within the chicken gut microbiome revealed by metagenomics and culture.</title>
        <authorList>
            <person name="Gilroy R."/>
            <person name="Ravi A."/>
            <person name="Getino M."/>
            <person name="Pursley I."/>
            <person name="Horton D.L."/>
            <person name="Alikhan N.F."/>
            <person name="Baker D."/>
            <person name="Gharbi K."/>
            <person name="Hall N."/>
            <person name="Watson M."/>
            <person name="Adriaenssens E.M."/>
            <person name="Foster-Nyarko E."/>
            <person name="Jarju S."/>
            <person name="Secka A."/>
            <person name="Antonio M."/>
            <person name="Oren A."/>
            <person name="Chaudhuri R.R."/>
            <person name="La Ragione R."/>
            <person name="Hildebrand F."/>
            <person name="Pallen M.J."/>
        </authorList>
    </citation>
    <scope>NUCLEOTIDE SEQUENCE</scope>
    <source>
        <strain evidence="2">CHK183-6373</strain>
    </source>
</reference>
<proteinExistence type="predicted"/>
<evidence type="ECO:0000313" key="2">
    <source>
        <dbReference type="EMBL" id="HIV26523.1"/>
    </source>
</evidence>
<dbReference type="Proteomes" id="UP000886884">
    <property type="component" value="Unassembled WGS sequence"/>
</dbReference>
<dbReference type="AlphaFoldDB" id="A0A9D1P4L2"/>
<comment type="caution">
    <text evidence="2">The sequence shown here is derived from an EMBL/GenBank/DDBJ whole genome shotgun (WGS) entry which is preliminary data.</text>
</comment>
<feature type="non-terminal residue" evidence="2">
    <location>
        <position position="234"/>
    </location>
</feature>
<dbReference type="Gene3D" id="3.40.50.1820">
    <property type="entry name" value="alpha/beta hydrolase"/>
    <property type="match status" value="1"/>
</dbReference>
<name>A0A9D1P4L2_9FIRM</name>
<feature type="domain" description="Xaa-Pro dipeptidyl-peptidase-like" evidence="1">
    <location>
        <begin position="200"/>
        <end position="233"/>
    </location>
</feature>
<dbReference type="InterPro" id="IPR029058">
    <property type="entry name" value="AB_hydrolase_fold"/>
</dbReference>
<dbReference type="SUPFAM" id="SSF53474">
    <property type="entry name" value="alpha/beta-Hydrolases"/>
    <property type="match status" value="1"/>
</dbReference>
<dbReference type="InterPro" id="IPR000383">
    <property type="entry name" value="Xaa-Pro-like_dom"/>
</dbReference>
<organism evidence="2 3">
    <name type="scientific">Candidatus Ornithocaccomicrobium faecavium</name>
    <dbReference type="NCBI Taxonomy" id="2840890"/>
    <lineage>
        <taxon>Bacteria</taxon>
        <taxon>Bacillati</taxon>
        <taxon>Bacillota</taxon>
        <taxon>Clostridia</taxon>
        <taxon>Candidatus Ornithocaccomicrobium</taxon>
    </lineage>
</organism>
<accession>A0A9D1P4L2</accession>
<reference evidence="2" key="1">
    <citation type="submission" date="2020-10" db="EMBL/GenBank/DDBJ databases">
        <authorList>
            <person name="Gilroy R."/>
        </authorList>
    </citation>
    <scope>NUCLEOTIDE SEQUENCE</scope>
    <source>
        <strain evidence="2">CHK183-6373</strain>
    </source>
</reference>
<protein>
    <recommendedName>
        <fullName evidence="1">Xaa-Pro dipeptidyl-peptidase-like domain-containing protein</fullName>
    </recommendedName>
</protein>
<gene>
    <name evidence="2" type="ORF">IAA64_01020</name>
</gene>
<evidence type="ECO:0000313" key="3">
    <source>
        <dbReference type="Proteomes" id="UP000886884"/>
    </source>
</evidence>
<evidence type="ECO:0000259" key="1">
    <source>
        <dbReference type="Pfam" id="PF02129"/>
    </source>
</evidence>
<dbReference type="EMBL" id="DVOT01000017">
    <property type="protein sequence ID" value="HIV26523.1"/>
    <property type="molecule type" value="Genomic_DNA"/>
</dbReference>
<dbReference type="GO" id="GO:0016787">
    <property type="term" value="F:hydrolase activity"/>
    <property type="evidence" value="ECO:0007669"/>
    <property type="project" value="InterPro"/>
</dbReference>